<dbReference type="Proteomes" id="UP001174934">
    <property type="component" value="Unassembled WGS sequence"/>
</dbReference>
<keyword evidence="2" id="KW-1185">Reference proteome</keyword>
<evidence type="ECO:0000313" key="2">
    <source>
        <dbReference type="Proteomes" id="UP001174934"/>
    </source>
</evidence>
<accession>A0AA39XP37</accession>
<dbReference type="EMBL" id="JAULSR010000001">
    <property type="protein sequence ID" value="KAK0637180.1"/>
    <property type="molecule type" value="Genomic_DNA"/>
</dbReference>
<reference evidence="1" key="1">
    <citation type="submission" date="2023-06" db="EMBL/GenBank/DDBJ databases">
        <title>Genome-scale phylogeny and comparative genomics of the fungal order Sordariales.</title>
        <authorList>
            <consortium name="Lawrence Berkeley National Laboratory"/>
            <person name="Hensen N."/>
            <person name="Bonometti L."/>
            <person name="Westerberg I."/>
            <person name="Brannstrom I.O."/>
            <person name="Guillou S."/>
            <person name="Cros-Aarteil S."/>
            <person name="Calhoun S."/>
            <person name="Haridas S."/>
            <person name="Kuo A."/>
            <person name="Mondo S."/>
            <person name="Pangilinan J."/>
            <person name="Riley R."/>
            <person name="LaButti K."/>
            <person name="Andreopoulos B."/>
            <person name="Lipzen A."/>
            <person name="Chen C."/>
            <person name="Yanf M."/>
            <person name="Daum C."/>
            <person name="Ng V."/>
            <person name="Clum A."/>
            <person name="Steindorff A."/>
            <person name="Ohm R."/>
            <person name="Martin F."/>
            <person name="Silar P."/>
            <person name="Natvig D."/>
            <person name="Lalanne C."/>
            <person name="Gautier V."/>
            <person name="Ament-velasquez S.L."/>
            <person name="Kruys A."/>
            <person name="Hutchinson M.I."/>
            <person name="Powell A.J."/>
            <person name="Barry K."/>
            <person name="Miller A.N."/>
            <person name="Grigoriev I.V."/>
            <person name="Debuchy R."/>
            <person name="Gladieux P."/>
            <person name="Thoren M.H."/>
            <person name="Johannesson H."/>
        </authorList>
    </citation>
    <scope>NUCLEOTIDE SEQUENCE</scope>
    <source>
        <strain evidence="1">SMH3391-2</strain>
    </source>
</reference>
<protein>
    <submittedName>
        <fullName evidence="1">Uncharacterized protein</fullName>
    </submittedName>
</protein>
<comment type="caution">
    <text evidence="1">The sequence shown here is derived from an EMBL/GenBank/DDBJ whole genome shotgun (WGS) entry which is preliminary data.</text>
</comment>
<organism evidence="1 2">
    <name type="scientific">Bombardia bombarda</name>
    <dbReference type="NCBI Taxonomy" id="252184"/>
    <lineage>
        <taxon>Eukaryota</taxon>
        <taxon>Fungi</taxon>
        <taxon>Dikarya</taxon>
        <taxon>Ascomycota</taxon>
        <taxon>Pezizomycotina</taxon>
        <taxon>Sordariomycetes</taxon>
        <taxon>Sordariomycetidae</taxon>
        <taxon>Sordariales</taxon>
        <taxon>Lasiosphaeriaceae</taxon>
        <taxon>Bombardia</taxon>
    </lineage>
</organism>
<name>A0AA39XP37_9PEZI</name>
<sequence>MAAAAVLPKPTAGLHGSLTPADLKQATTAYNLLPPDDDNLPVIPQKIVDDIQRLIEIFGVQNKFCFHLLHGHAELEQGTVMHGQKMGSLEACWVRPMPIDRVDPSNMHGHIFVLDPATRSFRPYEFREGAPAPMTDKDNAFVMAFQLYLCSHDLADKLGLEMVPQARMAEFIFGRNFGTVVMKYEHTKAHKSGQAPEGRTTAWAAGANELKGNVVSHEPSVNNGPHIMMRDSKLKPWEEGENFVLEALHEHDLIE</sequence>
<proteinExistence type="predicted"/>
<dbReference type="AlphaFoldDB" id="A0AA39XP37"/>
<evidence type="ECO:0000313" key="1">
    <source>
        <dbReference type="EMBL" id="KAK0637180.1"/>
    </source>
</evidence>
<gene>
    <name evidence="1" type="ORF">B0T17DRAFT_613807</name>
</gene>